<dbReference type="OrthoDB" id="5428863at2759"/>
<evidence type="ECO:0000313" key="4">
    <source>
        <dbReference type="Proteomes" id="UP000235672"/>
    </source>
</evidence>
<dbReference type="Proteomes" id="UP000235672">
    <property type="component" value="Unassembled WGS sequence"/>
</dbReference>
<dbReference type="PANTHER" id="PTHR33112:SF1">
    <property type="entry name" value="HETEROKARYON INCOMPATIBILITY DOMAIN-CONTAINING PROTEIN"/>
    <property type="match status" value="1"/>
</dbReference>
<dbReference type="EMBL" id="KZ613473">
    <property type="protein sequence ID" value="PMD24283.1"/>
    <property type="molecule type" value="Genomic_DNA"/>
</dbReference>
<accession>A0A2J6QDD9</accession>
<gene>
    <name evidence="3" type="ORF">NA56DRAFT_746435</name>
</gene>
<organism evidence="3 4">
    <name type="scientific">Hyaloscypha hepaticicola</name>
    <dbReference type="NCBI Taxonomy" id="2082293"/>
    <lineage>
        <taxon>Eukaryota</taxon>
        <taxon>Fungi</taxon>
        <taxon>Dikarya</taxon>
        <taxon>Ascomycota</taxon>
        <taxon>Pezizomycotina</taxon>
        <taxon>Leotiomycetes</taxon>
        <taxon>Helotiales</taxon>
        <taxon>Hyaloscyphaceae</taxon>
        <taxon>Hyaloscypha</taxon>
    </lineage>
</organism>
<keyword evidence="4" id="KW-1185">Reference proteome</keyword>
<dbReference type="AlphaFoldDB" id="A0A2J6QDD9"/>
<name>A0A2J6QDD9_9HELO</name>
<proteinExistence type="predicted"/>
<feature type="domain" description="Heterokaryon incompatibility" evidence="2">
    <location>
        <begin position="281"/>
        <end position="352"/>
    </location>
</feature>
<evidence type="ECO:0000256" key="1">
    <source>
        <dbReference type="SAM" id="MobiDB-lite"/>
    </source>
</evidence>
<feature type="region of interest" description="Disordered" evidence="1">
    <location>
        <begin position="1"/>
        <end position="31"/>
    </location>
</feature>
<evidence type="ECO:0000259" key="2">
    <source>
        <dbReference type="Pfam" id="PF06985"/>
    </source>
</evidence>
<sequence>MLRRLSQERRRKYSFSPLPKDKPKRRRQDQAEEASRICDECQEIDFSEVFELDLGRLQGRGGRRILIEQLGERIKGPLGNGCAPCTLFFKVQMRTVQDSPASTFELRAYSYLQFTPQVKFQAKIKAIDIPQLIVVPTERKFGASELLRHVEMLGSLFVMSSRGPNDSVFYPRPIDQHIDFSIVTKWLSYCLRNHGALCTGTAQPTSGMKVIDCDGTRPAIVVAPQSCSYAALSYVWGDSSTYRGDLTLKEAQNTTYLFESLPRTITTPLLSAKVYEFVTFGQIDSIYENSAITLIAATGSDAESGLPGVGFTYRKTWSAVRLGELELLSIMAHPSWEIPWTKWATRGWNFQEAVLSRRRLVFTQNKIYFECGSMNCSETPKVDLDFVHRKAKDSQYAFMNSGLFGAANAFNKVDKHTQTSRAGMVRARTLIHDFTGRTLTFEADALKAFAGIIRKWSAQTPPILHIWGLPIWPFWHHVSDSTATVFGIEQLAQSLLWRHQRPARRRLGFPSWIWAGWEGRVTFPQHQSSLSFCHPKSEALRSVASYPHAIWLEGVVILPKALRFDAPSETATRQNQHLKEAWQRPAMEIDEYRIHFKFVGFGKQFIYQGKLLVEDDVFVPDDREDRAFRELEDIINGAQVSHRQQVRTSISHRNVGGTHTYGEGFLDFKKLREGEISSDWIVERKVRLT</sequence>
<dbReference type="STRING" id="1745343.A0A2J6QDD9"/>
<evidence type="ECO:0000313" key="3">
    <source>
        <dbReference type="EMBL" id="PMD24283.1"/>
    </source>
</evidence>
<dbReference type="Pfam" id="PF06985">
    <property type="entry name" value="HET"/>
    <property type="match status" value="1"/>
</dbReference>
<dbReference type="InterPro" id="IPR010730">
    <property type="entry name" value="HET"/>
</dbReference>
<reference evidence="3 4" key="1">
    <citation type="submission" date="2016-05" db="EMBL/GenBank/DDBJ databases">
        <title>A degradative enzymes factory behind the ericoid mycorrhizal symbiosis.</title>
        <authorList>
            <consortium name="DOE Joint Genome Institute"/>
            <person name="Martino E."/>
            <person name="Morin E."/>
            <person name="Grelet G."/>
            <person name="Kuo A."/>
            <person name="Kohler A."/>
            <person name="Daghino S."/>
            <person name="Barry K."/>
            <person name="Choi C."/>
            <person name="Cichocki N."/>
            <person name="Clum A."/>
            <person name="Copeland A."/>
            <person name="Hainaut M."/>
            <person name="Haridas S."/>
            <person name="Labutti K."/>
            <person name="Lindquist E."/>
            <person name="Lipzen A."/>
            <person name="Khouja H.-R."/>
            <person name="Murat C."/>
            <person name="Ohm R."/>
            <person name="Olson A."/>
            <person name="Spatafora J."/>
            <person name="Veneault-Fourrey C."/>
            <person name="Henrissat B."/>
            <person name="Grigoriev I."/>
            <person name="Martin F."/>
            <person name="Perotto S."/>
        </authorList>
    </citation>
    <scope>NUCLEOTIDE SEQUENCE [LARGE SCALE GENOMIC DNA]</scope>
    <source>
        <strain evidence="3 4">UAMH 7357</strain>
    </source>
</reference>
<dbReference type="PANTHER" id="PTHR33112">
    <property type="entry name" value="DOMAIN PROTEIN, PUTATIVE-RELATED"/>
    <property type="match status" value="1"/>
</dbReference>
<protein>
    <recommendedName>
        <fullName evidence="2">Heterokaryon incompatibility domain-containing protein</fullName>
    </recommendedName>
</protein>